<feature type="transmembrane region" description="Helical" evidence="5">
    <location>
        <begin position="96"/>
        <end position="116"/>
    </location>
</feature>
<evidence type="ECO:0000256" key="3">
    <source>
        <dbReference type="ARBA" id="ARBA00022989"/>
    </source>
</evidence>
<protein>
    <submittedName>
        <fullName evidence="7">Ferric reductase-like transmembrane domain-containing protein</fullName>
    </submittedName>
</protein>
<organism evidence="7 8">
    <name type="scientific">Klenkia sesuvii</name>
    <dbReference type="NCBI Taxonomy" id="3103137"/>
    <lineage>
        <taxon>Bacteria</taxon>
        <taxon>Bacillati</taxon>
        <taxon>Actinomycetota</taxon>
        <taxon>Actinomycetes</taxon>
        <taxon>Geodermatophilales</taxon>
        <taxon>Geodermatophilaceae</taxon>
        <taxon>Klenkia</taxon>
    </lineage>
</organism>
<evidence type="ECO:0000256" key="5">
    <source>
        <dbReference type="SAM" id="Phobius"/>
    </source>
</evidence>
<name>A0ABU8DN98_9ACTN</name>
<evidence type="ECO:0000256" key="4">
    <source>
        <dbReference type="ARBA" id="ARBA00023136"/>
    </source>
</evidence>
<reference evidence="7 8" key="1">
    <citation type="submission" date="2024-03" db="EMBL/GenBank/DDBJ databases">
        <title>Draft genome sequence of Klenkia sp. LSe6-5.</title>
        <authorList>
            <person name="Duangmal K."/>
            <person name="Chantavorakit T."/>
        </authorList>
    </citation>
    <scope>NUCLEOTIDE SEQUENCE [LARGE SCALE GENOMIC DNA]</scope>
    <source>
        <strain evidence="7 8">LSe6-5</strain>
    </source>
</reference>
<gene>
    <name evidence="7" type="ORF">TEK04_00980</name>
</gene>
<feature type="transmembrane region" description="Helical" evidence="5">
    <location>
        <begin position="56"/>
        <end position="76"/>
    </location>
</feature>
<keyword evidence="8" id="KW-1185">Reference proteome</keyword>
<evidence type="ECO:0000259" key="6">
    <source>
        <dbReference type="Pfam" id="PF01794"/>
    </source>
</evidence>
<dbReference type="EMBL" id="JBAPLU010000001">
    <property type="protein sequence ID" value="MEI4270282.1"/>
    <property type="molecule type" value="Genomic_DNA"/>
</dbReference>
<feature type="transmembrane region" description="Helical" evidence="5">
    <location>
        <begin position="12"/>
        <end position="35"/>
    </location>
</feature>
<keyword evidence="2 5" id="KW-0812">Transmembrane</keyword>
<comment type="caution">
    <text evidence="7">The sequence shown here is derived from an EMBL/GenBank/DDBJ whole genome shotgun (WGS) entry which is preliminary data.</text>
</comment>
<dbReference type="Proteomes" id="UP001361570">
    <property type="component" value="Unassembled WGS sequence"/>
</dbReference>
<keyword evidence="4 5" id="KW-0472">Membrane</keyword>
<evidence type="ECO:0000313" key="7">
    <source>
        <dbReference type="EMBL" id="MEI4270282.1"/>
    </source>
</evidence>
<keyword evidence="3 5" id="KW-1133">Transmembrane helix</keyword>
<comment type="subcellular location">
    <subcellularLocation>
        <location evidence="1">Membrane</location>
        <topology evidence="1">Multi-pass membrane protein</topology>
    </subcellularLocation>
</comment>
<feature type="transmembrane region" description="Helical" evidence="5">
    <location>
        <begin position="128"/>
        <end position="148"/>
    </location>
</feature>
<evidence type="ECO:0000256" key="2">
    <source>
        <dbReference type="ARBA" id="ARBA00022692"/>
    </source>
</evidence>
<dbReference type="InterPro" id="IPR013130">
    <property type="entry name" value="Fe3_Rdtase_TM_dom"/>
</dbReference>
<feature type="transmembrane region" description="Helical" evidence="5">
    <location>
        <begin position="154"/>
        <end position="176"/>
    </location>
</feature>
<dbReference type="RefSeq" id="WP_336402419.1">
    <property type="nucleotide sequence ID" value="NZ_JBAPLU010000001.1"/>
</dbReference>
<evidence type="ECO:0000313" key="8">
    <source>
        <dbReference type="Proteomes" id="UP001361570"/>
    </source>
</evidence>
<feature type="domain" description="Ferric oxidoreductase" evidence="6">
    <location>
        <begin position="17"/>
        <end position="139"/>
    </location>
</feature>
<sequence length="210" mass="21934">MDVLTDGGFLWYLNRATGLVVLALMTLTIVLGVLVHRQVALPGLPRWGTVGLHRGAGLVSAVLLVVHVVSAVVDGYVRISWLDAVLPFVAGYEPFWVGWGTLAVDLAAVVVLTSLLRGRLPLRAWRAVHLTSYALWPLALAHGLGAGTDLGSGWLLGGVVACAVAVAIASGVALAGRRRARPPLERAPDALAQARAALASGRPAAAVRNR</sequence>
<dbReference type="Pfam" id="PF01794">
    <property type="entry name" value="Ferric_reduct"/>
    <property type="match status" value="1"/>
</dbReference>
<evidence type="ECO:0000256" key="1">
    <source>
        <dbReference type="ARBA" id="ARBA00004141"/>
    </source>
</evidence>
<accession>A0ABU8DN98</accession>
<proteinExistence type="predicted"/>